<evidence type="ECO:0000313" key="6">
    <source>
        <dbReference type="Proteomes" id="UP000281647"/>
    </source>
</evidence>
<gene>
    <name evidence="5" type="primary">pqqD</name>
    <name evidence="5" type="ORF">EET67_15025</name>
</gene>
<dbReference type="Gene3D" id="1.10.10.1150">
    <property type="entry name" value="Coenzyme PQQ synthesis protein D (PqqD)"/>
    <property type="match status" value="1"/>
</dbReference>
<comment type="caution">
    <text evidence="5">The sequence shown here is derived from an EMBL/GenBank/DDBJ whole genome shotgun (WGS) entry which is preliminary data.</text>
</comment>
<evidence type="ECO:0000313" key="5">
    <source>
        <dbReference type="EMBL" id="RUM96852.1"/>
    </source>
</evidence>
<keyword evidence="3" id="KW-0884">PQQ biosynthesis</keyword>
<evidence type="ECO:0000256" key="4">
    <source>
        <dbReference type="SAM" id="MobiDB-lite"/>
    </source>
</evidence>
<feature type="region of interest" description="Disordered" evidence="4">
    <location>
        <begin position="16"/>
        <end position="35"/>
    </location>
</feature>
<accession>A0A432V460</accession>
<dbReference type="InterPro" id="IPR022479">
    <property type="entry name" value="PqqD_bac"/>
</dbReference>
<reference evidence="5 6" key="1">
    <citation type="submission" date="2018-11" db="EMBL/GenBank/DDBJ databases">
        <title>Pseudaminobacter arsenicus sp. nov., an arsenic-resistant bacterium isolated from arsenic-rich aquifers.</title>
        <authorList>
            <person name="Mu Y."/>
        </authorList>
    </citation>
    <scope>NUCLEOTIDE SEQUENCE [LARGE SCALE GENOMIC DNA]</scope>
    <source>
        <strain evidence="5 6">CB3</strain>
    </source>
</reference>
<organism evidence="5 6">
    <name type="scientific">Borborobacter arsenicus</name>
    <dbReference type="NCBI Taxonomy" id="1851146"/>
    <lineage>
        <taxon>Bacteria</taxon>
        <taxon>Pseudomonadati</taxon>
        <taxon>Pseudomonadota</taxon>
        <taxon>Alphaproteobacteria</taxon>
        <taxon>Hyphomicrobiales</taxon>
        <taxon>Phyllobacteriaceae</taxon>
        <taxon>Borborobacter</taxon>
    </lineage>
</organism>
<dbReference type="Proteomes" id="UP000281647">
    <property type="component" value="Unassembled WGS sequence"/>
</dbReference>
<dbReference type="InterPro" id="IPR008792">
    <property type="entry name" value="PQQD"/>
</dbReference>
<dbReference type="EMBL" id="RKST01000015">
    <property type="protein sequence ID" value="RUM96852.1"/>
    <property type="molecule type" value="Genomic_DNA"/>
</dbReference>
<dbReference type="UniPathway" id="UPA00539"/>
<dbReference type="GO" id="GO:0048038">
    <property type="term" value="F:quinone binding"/>
    <property type="evidence" value="ECO:0007669"/>
    <property type="project" value="InterPro"/>
</dbReference>
<name>A0A432V460_9HYPH</name>
<comment type="pathway">
    <text evidence="1">Cofactor biosynthesis; pyrroloquinoline quinone biosynthesis.</text>
</comment>
<dbReference type="NCBIfam" id="TIGR03859">
    <property type="entry name" value="PQQ_PqqD"/>
    <property type="match status" value="1"/>
</dbReference>
<dbReference type="InterPro" id="IPR041881">
    <property type="entry name" value="PqqD_sf"/>
</dbReference>
<proteinExistence type="predicted"/>
<evidence type="ECO:0000256" key="2">
    <source>
        <dbReference type="ARBA" id="ARBA00011741"/>
    </source>
</evidence>
<evidence type="ECO:0000256" key="1">
    <source>
        <dbReference type="ARBA" id="ARBA00004886"/>
    </source>
</evidence>
<dbReference type="AlphaFoldDB" id="A0A432V460"/>
<dbReference type="Pfam" id="PF05402">
    <property type="entry name" value="PqqD"/>
    <property type="match status" value="1"/>
</dbReference>
<sequence>MGDARCADAGLWRSGAHPARRIPSGGQKVSTPRTRAIVSQDARPTLPHHIRIQFDPVRQAWAVLSPERVFWPNDVSLDILRLCDGRSTVAAITDRLAAEYDADAKDVAADVHDFLQEWTDKLLVKL</sequence>
<evidence type="ECO:0000256" key="3">
    <source>
        <dbReference type="ARBA" id="ARBA00022905"/>
    </source>
</evidence>
<keyword evidence="6" id="KW-1185">Reference proteome</keyword>
<dbReference type="GO" id="GO:0018189">
    <property type="term" value="P:pyrroloquinoline quinone biosynthetic process"/>
    <property type="evidence" value="ECO:0007669"/>
    <property type="project" value="UniProtKB-UniPathway"/>
</dbReference>
<dbReference type="OrthoDB" id="7995890at2"/>
<comment type="subunit">
    <text evidence="2">Monomer. Interacts with PqqE.</text>
</comment>
<protein>
    <submittedName>
        <fullName evidence="5">Pyrroloquinoline quinone biosynthesis peptide chaperone PqqD</fullName>
    </submittedName>
</protein>